<evidence type="ECO:0000256" key="2">
    <source>
        <dbReference type="ARBA" id="ARBA00022679"/>
    </source>
</evidence>
<keyword evidence="5" id="KW-1185">Reference proteome</keyword>
<keyword evidence="3" id="KW-0472">Membrane</keyword>
<dbReference type="EMBL" id="JALHLG010000014">
    <property type="protein sequence ID" value="MCJ2187472.1"/>
    <property type="molecule type" value="Genomic_DNA"/>
</dbReference>
<keyword evidence="3" id="KW-0812">Transmembrane</keyword>
<gene>
    <name evidence="4" type="ORF">MTR66_11690</name>
</gene>
<dbReference type="CDD" id="cd05825">
    <property type="entry name" value="LbH_wcaF_like"/>
    <property type="match status" value="1"/>
</dbReference>
<comment type="similarity">
    <text evidence="1">Belongs to the transferase hexapeptide repeat family.</text>
</comment>
<evidence type="ECO:0000313" key="4">
    <source>
        <dbReference type="EMBL" id="MCJ2187472.1"/>
    </source>
</evidence>
<dbReference type="InterPro" id="IPR051159">
    <property type="entry name" value="Hexapeptide_acetyltransf"/>
</dbReference>
<accession>A0ABT0BQY7</accession>
<evidence type="ECO:0000256" key="1">
    <source>
        <dbReference type="ARBA" id="ARBA00007274"/>
    </source>
</evidence>
<organism evidence="4 5">
    <name type="scientific">Novosphingobium beihaiensis</name>
    <dbReference type="NCBI Taxonomy" id="2930389"/>
    <lineage>
        <taxon>Bacteria</taxon>
        <taxon>Pseudomonadati</taxon>
        <taxon>Pseudomonadota</taxon>
        <taxon>Alphaproteobacteria</taxon>
        <taxon>Sphingomonadales</taxon>
        <taxon>Sphingomonadaceae</taxon>
        <taxon>Novosphingobium</taxon>
    </lineage>
</organism>
<protein>
    <submittedName>
        <fullName evidence="4">Colanic acid biosynthesis acetyltransferase</fullName>
    </submittedName>
</protein>
<reference evidence="4 5" key="1">
    <citation type="submission" date="2022-04" db="EMBL/GenBank/DDBJ databases">
        <title>Identification of a novel bacterium isolated from mangrove sediments.</title>
        <authorList>
            <person name="Pan X."/>
        </authorList>
    </citation>
    <scope>NUCLEOTIDE SEQUENCE [LARGE SCALE GENOMIC DNA]</scope>
    <source>
        <strain evidence="4 5">B2638</strain>
    </source>
</reference>
<dbReference type="InterPro" id="IPR011004">
    <property type="entry name" value="Trimer_LpxA-like_sf"/>
</dbReference>
<sequence>MMNKAEKAHADGALVAKAEHDPFLGAPSFTLKHRIFRFCWAIVWALFASWTPPFMHRWRIALLNRFGAQVDRSCFIYGSVRVWYPPHLTMESHSTLGPRVDCYCMSPVRIGAYTVVSQGAFLCTGTHDFRSPEFQIYSRPISIGALCWICADAFVGPGVTVGEGVVLGARAAAFSDLEQWMVYSGNPAQPVKKREIIKRA</sequence>
<evidence type="ECO:0000313" key="5">
    <source>
        <dbReference type="Proteomes" id="UP001202281"/>
    </source>
</evidence>
<dbReference type="RefSeq" id="WP_243921174.1">
    <property type="nucleotide sequence ID" value="NZ_JALHLG010000014.1"/>
</dbReference>
<keyword evidence="2" id="KW-0808">Transferase</keyword>
<dbReference type="PANTHER" id="PTHR23416">
    <property type="entry name" value="SIALIC ACID SYNTHASE-RELATED"/>
    <property type="match status" value="1"/>
</dbReference>
<dbReference type="Proteomes" id="UP001202281">
    <property type="component" value="Unassembled WGS sequence"/>
</dbReference>
<keyword evidence="3" id="KW-1133">Transmembrane helix</keyword>
<name>A0ABT0BQY7_9SPHN</name>
<evidence type="ECO:0000256" key="3">
    <source>
        <dbReference type="SAM" id="Phobius"/>
    </source>
</evidence>
<proteinExistence type="inferred from homology"/>
<comment type="caution">
    <text evidence="4">The sequence shown here is derived from an EMBL/GenBank/DDBJ whole genome shotgun (WGS) entry which is preliminary data.</text>
</comment>
<dbReference type="PANTHER" id="PTHR23416:SF23">
    <property type="entry name" value="ACETYLTRANSFERASE C18B11.09C-RELATED"/>
    <property type="match status" value="1"/>
</dbReference>
<dbReference type="Gene3D" id="2.160.10.10">
    <property type="entry name" value="Hexapeptide repeat proteins"/>
    <property type="match status" value="1"/>
</dbReference>
<dbReference type="SUPFAM" id="SSF51161">
    <property type="entry name" value="Trimeric LpxA-like enzymes"/>
    <property type="match status" value="1"/>
</dbReference>
<feature type="transmembrane region" description="Helical" evidence="3">
    <location>
        <begin position="35"/>
        <end position="55"/>
    </location>
</feature>